<keyword evidence="2" id="KW-1185">Reference proteome</keyword>
<proteinExistence type="predicted"/>
<evidence type="ECO:0000313" key="1">
    <source>
        <dbReference type="EMBL" id="KAH6932809.1"/>
    </source>
</evidence>
<sequence>MDSELRPSPANVKEVKVMSVKTTIILSDHSMQRECPNSGFPDSAERDHVLRTYFVELRKRSGSAIDNDHYNTVNAAHRRPFWMISETSYGAAETFDFHATWATHKRKPIGRPACIQYCDGKNVRGSFDSPGTAIFVHQSRHRQRSMQGHSVSKASDRFDTDSIVHHGYRRRTSREPIAVVYAMLPTIGIFGRCQGSQSGPCVVIK</sequence>
<dbReference type="Proteomes" id="UP000821845">
    <property type="component" value="Chromosome 4"/>
</dbReference>
<dbReference type="EMBL" id="CM023484">
    <property type="protein sequence ID" value="KAH6932809.1"/>
    <property type="molecule type" value="Genomic_DNA"/>
</dbReference>
<reference evidence="1" key="1">
    <citation type="submission" date="2020-05" db="EMBL/GenBank/DDBJ databases">
        <title>Large-scale comparative analyses of tick genomes elucidate their genetic diversity and vector capacities.</title>
        <authorList>
            <person name="Jia N."/>
            <person name="Wang J."/>
            <person name="Shi W."/>
            <person name="Du L."/>
            <person name="Sun Y."/>
            <person name="Zhan W."/>
            <person name="Jiang J."/>
            <person name="Wang Q."/>
            <person name="Zhang B."/>
            <person name="Ji P."/>
            <person name="Sakyi L.B."/>
            <person name="Cui X."/>
            <person name="Yuan T."/>
            <person name="Jiang B."/>
            <person name="Yang W."/>
            <person name="Lam T.T.-Y."/>
            <person name="Chang Q."/>
            <person name="Ding S."/>
            <person name="Wang X."/>
            <person name="Zhu J."/>
            <person name="Ruan X."/>
            <person name="Zhao L."/>
            <person name="Wei J."/>
            <person name="Que T."/>
            <person name="Du C."/>
            <person name="Cheng J."/>
            <person name="Dai P."/>
            <person name="Han X."/>
            <person name="Huang E."/>
            <person name="Gao Y."/>
            <person name="Liu J."/>
            <person name="Shao H."/>
            <person name="Ye R."/>
            <person name="Li L."/>
            <person name="Wei W."/>
            <person name="Wang X."/>
            <person name="Wang C."/>
            <person name="Yang T."/>
            <person name="Huo Q."/>
            <person name="Li W."/>
            <person name="Guo W."/>
            <person name="Chen H."/>
            <person name="Zhou L."/>
            <person name="Ni X."/>
            <person name="Tian J."/>
            <person name="Zhou Y."/>
            <person name="Sheng Y."/>
            <person name="Liu T."/>
            <person name="Pan Y."/>
            <person name="Xia L."/>
            <person name="Li J."/>
            <person name="Zhao F."/>
            <person name="Cao W."/>
        </authorList>
    </citation>
    <scope>NUCLEOTIDE SEQUENCE</scope>
    <source>
        <strain evidence="1">Hyas-2018</strain>
    </source>
</reference>
<name>A0ACB7SGA1_HYAAI</name>
<evidence type="ECO:0000313" key="2">
    <source>
        <dbReference type="Proteomes" id="UP000821845"/>
    </source>
</evidence>
<gene>
    <name evidence="1" type="ORF">HPB50_009706</name>
</gene>
<protein>
    <submittedName>
        <fullName evidence="1">Uncharacterized protein</fullName>
    </submittedName>
</protein>
<organism evidence="1 2">
    <name type="scientific">Hyalomma asiaticum</name>
    <name type="common">Tick</name>
    <dbReference type="NCBI Taxonomy" id="266040"/>
    <lineage>
        <taxon>Eukaryota</taxon>
        <taxon>Metazoa</taxon>
        <taxon>Ecdysozoa</taxon>
        <taxon>Arthropoda</taxon>
        <taxon>Chelicerata</taxon>
        <taxon>Arachnida</taxon>
        <taxon>Acari</taxon>
        <taxon>Parasitiformes</taxon>
        <taxon>Ixodida</taxon>
        <taxon>Ixodoidea</taxon>
        <taxon>Ixodidae</taxon>
        <taxon>Hyalomminae</taxon>
        <taxon>Hyalomma</taxon>
    </lineage>
</organism>
<comment type="caution">
    <text evidence="1">The sequence shown here is derived from an EMBL/GenBank/DDBJ whole genome shotgun (WGS) entry which is preliminary data.</text>
</comment>
<accession>A0ACB7SGA1</accession>